<keyword evidence="3" id="KW-1185">Reference proteome</keyword>
<evidence type="ECO:0000256" key="1">
    <source>
        <dbReference type="SAM" id="MobiDB-lite"/>
    </source>
</evidence>
<gene>
    <name evidence="2" type="ORF">Cgig2_009059</name>
</gene>
<dbReference type="OrthoDB" id="1750307at2759"/>
<name>A0A9Q1Q6W6_9CARY</name>
<organism evidence="2 3">
    <name type="scientific">Carnegiea gigantea</name>
    <dbReference type="NCBI Taxonomy" id="171969"/>
    <lineage>
        <taxon>Eukaryota</taxon>
        <taxon>Viridiplantae</taxon>
        <taxon>Streptophyta</taxon>
        <taxon>Embryophyta</taxon>
        <taxon>Tracheophyta</taxon>
        <taxon>Spermatophyta</taxon>
        <taxon>Magnoliopsida</taxon>
        <taxon>eudicotyledons</taxon>
        <taxon>Gunneridae</taxon>
        <taxon>Pentapetalae</taxon>
        <taxon>Caryophyllales</taxon>
        <taxon>Cactineae</taxon>
        <taxon>Cactaceae</taxon>
        <taxon>Cactoideae</taxon>
        <taxon>Echinocereeae</taxon>
        <taxon>Carnegiea</taxon>
    </lineage>
</organism>
<dbReference type="AlphaFoldDB" id="A0A9Q1Q6W6"/>
<dbReference type="Proteomes" id="UP001153076">
    <property type="component" value="Unassembled WGS sequence"/>
</dbReference>
<comment type="caution">
    <text evidence="2">The sequence shown here is derived from an EMBL/GenBank/DDBJ whole genome shotgun (WGS) entry which is preliminary data.</text>
</comment>
<feature type="region of interest" description="Disordered" evidence="1">
    <location>
        <begin position="215"/>
        <end position="269"/>
    </location>
</feature>
<evidence type="ECO:0000313" key="3">
    <source>
        <dbReference type="Proteomes" id="UP001153076"/>
    </source>
</evidence>
<evidence type="ECO:0000313" key="2">
    <source>
        <dbReference type="EMBL" id="KAJ8430754.1"/>
    </source>
</evidence>
<feature type="compositionally biased region" description="Basic and acidic residues" evidence="1">
    <location>
        <begin position="242"/>
        <end position="251"/>
    </location>
</feature>
<dbReference type="EMBL" id="JAKOGI010000760">
    <property type="protein sequence ID" value="KAJ8430754.1"/>
    <property type="molecule type" value="Genomic_DNA"/>
</dbReference>
<sequence length="372" mass="41953">MVRFKEYKRWDKIYLSVVEHEEMKAELDNTFIVYPSLLRPEFEQIPTIPRSDFASPTHYVLDPAPVGPLIVHYSGFGGAKSFEDARRRIHERAIADLGCTMLNKNKYKTLNDDRTLGYEKLSCLIALRSHYLPLRRAATFYELPGALKLDPRTWFTSYNDALCFWTAILSKNTKSIAMLSSHSLHLNKFMTKKYQDWWSKMTISDLRANVSLLQQSAGHDPSKSKKNRRGNTSKDGSDFEDQDSKVERIGESLDTPITNRGGDTIDNDDSNQVQKLTLNVVGIKKCNTVAANTSSAALGDSFFNGITSCSDMPNLEDEPSTTDAYLRSLRPPTSIGGLGIGDMMCYIIYSEKDKMPNKELDTPSGKLDQETE</sequence>
<reference evidence="2" key="1">
    <citation type="submission" date="2022-04" db="EMBL/GenBank/DDBJ databases">
        <title>Carnegiea gigantea Genome sequencing and assembly v2.</title>
        <authorList>
            <person name="Copetti D."/>
            <person name="Sanderson M.J."/>
            <person name="Burquez A."/>
            <person name="Wojciechowski M.F."/>
        </authorList>
    </citation>
    <scope>NUCLEOTIDE SEQUENCE</scope>
    <source>
        <strain evidence="2">SGP5-SGP5p</strain>
        <tissue evidence="2">Aerial part</tissue>
    </source>
</reference>
<protein>
    <submittedName>
        <fullName evidence="2">Uncharacterized protein</fullName>
    </submittedName>
</protein>
<accession>A0A9Q1Q6W6</accession>
<proteinExistence type="predicted"/>